<reference evidence="1 2" key="1">
    <citation type="submission" date="2024-02" db="EMBL/GenBank/DDBJ databases">
        <title>Deinococcus xinjiangensis NBRC 107630.</title>
        <authorList>
            <person name="Ichikawa N."/>
            <person name="Katano-Makiyama Y."/>
            <person name="Hidaka K."/>
        </authorList>
    </citation>
    <scope>NUCLEOTIDE SEQUENCE [LARGE SCALE GENOMIC DNA]</scope>
    <source>
        <strain evidence="1 2">NBRC 107630</strain>
    </source>
</reference>
<organism evidence="1 2">
    <name type="scientific">Deinococcus xinjiangensis</name>
    <dbReference type="NCBI Taxonomy" id="457454"/>
    <lineage>
        <taxon>Bacteria</taxon>
        <taxon>Thermotogati</taxon>
        <taxon>Deinococcota</taxon>
        <taxon>Deinococci</taxon>
        <taxon>Deinococcales</taxon>
        <taxon>Deinococcaceae</taxon>
        <taxon>Deinococcus</taxon>
    </lineage>
</organism>
<evidence type="ECO:0000313" key="1">
    <source>
        <dbReference type="EMBL" id="GAA5503255.1"/>
    </source>
</evidence>
<protein>
    <submittedName>
        <fullName evidence="1">Uncharacterized protein</fullName>
    </submittedName>
</protein>
<evidence type="ECO:0000313" key="2">
    <source>
        <dbReference type="Proteomes" id="UP001458946"/>
    </source>
</evidence>
<sequence length="107" mass="12394">MTPMQYKLLDYKQQGFMVMSAQEFTRWQDNLTRRFDDSGDAGHVHLHVRVGGEDRTYANVEDYLAEFSVRDITEAEAQTLSKLFAVDKDSHSAWYGQHDIFQPFAGK</sequence>
<keyword evidence="2" id="KW-1185">Reference proteome</keyword>
<gene>
    <name evidence="1" type="ORF">Dxin01_03010</name>
</gene>
<name>A0ABP9VG69_9DEIO</name>
<accession>A0ABP9VG69</accession>
<dbReference type="EMBL" id="BAABRN010000043">
    <property type="protein sequence ID" value="GAA5503255.1"/>
    <property type="molecule type" value="Genomic_DNA"/>
</dbReference>
<dbReference type="Proteomes" id="UP001458946">
    <property type="component" value="Unassembled WGS sequence"/>
</dbReference>
<comment type="caution">
    <text evidence="1">The sequence shown here is derived from an EMBL/GenBank/DDBJ whole genome shotgun (WGS) entry which is preliminary data.</text>
</comment>
<proteinExistence type="predicted"/>